<accession>A0A1I0VLC6</accession>
<keyword evidence="4" id="KW-1185">Reference proteome</keyword>
<dbReference type="SUPFAM" id="SSF54909">
    <property type="entry name" value="Dimeric alpha+beta barrel"/>
    <property type="match status" value="1"/>
</dbReference>
<evidence type="ECO:0000313" key="4">
    <source>
        <dbReference type="Proteomes" id="UP000243799"/>
    </source>
</evidence>
<gene>
    <name evidence="3" type="ORF">SAMN05216266_101289</name>
</gene>
<dbReference type="PANTHER" id="PTHR37828">
    <property type="entry name" value="GSR2449 PROTEIN"/>
    <property type="match status" value="1"/>
</dbReference>
<dbReference type="Gene3D" id="3.30.70.1060">
    <property type="entry name" value="Dimeric alpha+beta barrel"/>
    <property type="match status" value="1"/>
</dbReference>
<dbReference type="RefSeq" id="WP_091668242.1">
    <property type="nucleotide sequence ID" value="NZ_FOKG01000001.1"/>
</dbReference>
<reference evidence="4" key="1">
    <citation type="submission" date="2016-10" db="EMBL/GenBank/DDBJ databases">
        <authorList>
            <person name="Varghese N."/>
            <person name="Submissions S."/>
        </authorList>
    </citation>
    <scope>NUCLEOTIDE SEQUENCE [LARGE SCALE GENOMIC DNA]</scope>
    <source>
        <strain evidence="4">CGMCC 4.3568</strain>
    </source>
</reference>
<evidence type="ECO:0000256" key="1">
    <source>
        <dbReference type="ARBA" id="ARBA00007689"/>
    </source>
</evidence>
<dbReference type="STRING" id="490629.SAMN05216266_101289"/>
<sequence>MAWFVVEIRYVQDKFAEVRPRHRDYLEDLAEQGVIAVAGPLADGTGGMFLCQAEDREALQAVIDADPYHIEGAIEERTVREFTPLIGAWVPPASV</sequence>
<feature type="domain" description="YCII-related" evidence="2">
    <location>
        <begin position="10"/>
        <end position="83"/>
    </location>
</feature>
<evidence type="ECO:0000259" key="2">
    <source>
        <dbReference type="Pfam" id="PF03795"/>
    </source>
</evidence>
<dbReference type="PANTHER" id="PTHR37828:SF1">
    <property type="entry name" value="YCII-RELATED DOMAIN-CONTAINING PROTEIN"/>
    <property type="match status" value="1"/>
</dbReference>
<dbReference type="InterPro" id="IPR005545">
    <property type="entry name" value="YCII"/>
</dbReference>
<protein>
    <recommendedName>
        <fullName evidence="2">YCII-related domain-containing protein</fullName>
    </recommendedName>
</protein>
<dbReference type="EMBL" id="FOKG01000001">
    <property type="protein sequence ID" value="SFA76386.1"/>
    <property type="molecule type" value="Genomic_DNA"/>
</dbReference>
<evidence type="ECO:0000313" key="3">
    <source>
        <dbReference type="EMBL" id="SFA76386.1"/>
    </source>
</evidence>
<proteinExistence type="inferred from homology"/>
<comment type="similarity">
    <text evidence="1">Belongs to the YciI family.</text>
</comment>
<dbReference type="OrthoDB" id="8968203at2"/>
<dbReference type="Pfam" id="PF03795">
    <property type="entry name" value="YCII"/>
    <property type="match status" value="1"/>
</dbReference>
<dbReference type="Proteomes" id="UP000243799">
    <property type="component" value="Unassembled WGS sequence"/>
</dbReference>
<name>A0A1I0VLC6_9PSEU</name>
<dbReference type="InterPro" id="IPR011008">
    <property type="entry name" value="Dimeric_a/b-barrel"/>
</dbReference>
<organism evidence="3 4">
    <name type="scientific">Amycolatopsis marina</name>
    <dbReference type="NCBI Taxonomy" id="490629"/>
    <lineage>
        <taxon>Bacteria</taxon>
        <taxon>Bacillati</taxon>
        <taxon>Actinomycetota</taxon>
        <taxon>Actinomycetes</taxon>
        <taxon>Pseudonocardiales</taxon>
        <taxon>Pseudonocardiaceae</taxon>
        <taxon>Amycolatopsis</taxon>
    </lineage>
</organism>
<dbReference type="AlphaFoldDB" id="A0A1I0VLC6"/>